<keyword evidence="2" id="KW-0964">Secreted</keyword>
<dbReference type="OrthoDB" id="9942326at2759"/>
<dbReference type="PANTHER" id="PTHR13723:SF294">
    <property type="entry name" value="A DISINTEGRIN AND METALLOPROTEINASE WITH THROMBOSPONDIN MOTIFS 7-LIKE PROTEIN"/>
    <property type="match status" value="1"/>
</dbReference>
<comment type="caution">
    <text evidence="10">Lacks conserved residue(s) required for the propagation of feature annotation.</text>
</comment>
<dbReference type="InterPro" id="IPR000884">
    <property type="entry name" value="TSP1_rpt"/>
</dbReference>
<dbReference type="GO" id="GO:0005576">
    <property type="term" value="C:extracellular region"/>
    <property type="evidence" value="ECO:0007669"/>
    <property type="project" value="UniProtKB-SubCell"/>
</dbReference>
<dbReference type="Pfam" id="PF17771">
    <property type="entry name" value="ADAMTS_CR_2"/>
    <property type="match status" value="1"/>
</dbReference>
<keyword evidence="13" id="KW-1185">Reference proteome</keyword>
<sequence>MVDNNEEYRRDFEMVYLDPNPRSYYTINVFGRDIQLQLKPNTALLNNHSQILFYDGVEWNLDSSDMTTCHFLHSDSWTSAALSFCNDGYVTGLVFLEDSTLEIQPSPLRMKRKWTSDNNYRVLHMIKRATLPIHPGLFSSDSVQRFPVLSSLDDNNLTDNLVRNVRSDQRLTLETALFFDEAGYKLFSPYFENNDDKLKNMLLAYINGVQALYHHPSLGLPLDIALVRLEVHKVQPSDLPHYYGEREALLDSFCAYNAKHNPASDKDQNHWDIGLYVSGLDFYAVENGRRSDVTMGLSAVGGICTEKYSCVIAEFGTTNALGKPYPSAGFTSVYVLGHEIGHNLGMHHDSMSNSCPRDGFIMSPSRSVTGETEWSSCSAQIMQKLRSSTCLTDSAGVNLMKGMEGGDTPGVFWGTKRQCELLLRDGDATAINSATKGVCENLECETPHRTGRYFAGPALDGTSCETGKWCIEGSCVKRNGKLAKVVEGGWSKWSTEKCKSGCTEKSKGFQKKHRTCDNPRPVNTDEGCIGPTVEVGLCNDEKICHGKKRMTTKELASKKCKEFAHKLKDVDGKQPGFQAPHETARPWVACSVFCHRKDSSAYYTPRLEFNDLNIDPFFPDGTWCHNDGTSDYYCQHHNCLPENNQLTKSSNNIEDLKKFVENALPDEKNHNDLLQYFSLDKDGKPFLIDLPKPPFFQTKEDEWSSRDYIDLKESDEVDDELQNLI</sequence>
<keyword evidence="5" id="KW-0378">Hydrolase</keyword>
<dbReference type="InterPro" id="IPR041645">
    <property type="entry name" value="ADAMTS_CR_2"/>
</dbReference>
<dbReference type="InParanoid" id="A0A482XF52"/>
<feature type="binding site" evidence="10">
    <location>
        <position position="348"/>
    </location>
    <ligand>
        <name>Zn(2+)</name>
        <dbReference type="ChEBI" id="CHEBI:29105"/>
        <note>catalytic</note>
    </ligand>
</feature>
<dbReference type="InterPro" id="IPR050439">
    <property type="entry name" value="ADAMTS_ADAMTS-like"/>
</dbReference>
<dbReference type="Pfam" id="PF13574">
    <property type="entry name" value="Reprolysin_2"/>
    <property type="match status" value="1"/>
</dbReference>
<dbReference type="PROSITE" id="PS50092">
    <property type="entry name" value="TSP1"/>
    <property type="match status" value="1"/>
</dbReference>
<feature type="binding site" evidence="10">
    <location>
        <position position="338"/>
    </location>
    <ligand>
        <name>Zn(2+)</name>
        <dbReference type="ChEBI" id="CHEBI:29105"/>
        <note>catalytic</note>
    </ligand>
</feature>
<dbReference type="STRING" id="195883.A0A482XF52"/>
<evidence type="ECO:0000256" key="10">
    <source>
        <dbReference type="PROSITE-ProRule" id="PRU00276"/>
    </source>
</evidence>
<comment type="subcellular location">
    <subcellularLocation>
        <location evidence="1">Secreted</location>
    </subcellularLocation>
</comment>
<dbReference type="GO" id="GO:0030198">
    <property type="term" value="P:extracellular matrix organization"/>
    <property type="evidence" value="ECO:0007669"/>
    <property type="project" value="TreeGrafter"/>
</dbReference>
<keyword evidence="3" id="KW-0645">Protease</keyword>
<organism evidence="12 13">
    <name type="scientific">Laodelphax striatellus</name>
    <name type="common">Small brown planthopper</name>
    <name type="synonym">Delphax striatella</name>
    <dbReference type="NCBI Taxonomy" id="195883"/>
    <lineage>
        <taxon>Eukaryota</taxon>
        <taxon>Metazoa</taxon>
        <taxon>Ecdysozoa</taxon>
        <taxon>Arthropoda</taxon>
        <taxon>Hexapoda</taxon>
        <taxon>Insecta</taxon>
        <taxon>Pterygota</taxon>
        <taxon>Neoptera</taxon>
        <taxon>Paraneoptera</taxon>
        <taxon>Hemiptera</taxon>
        <taxon>Auchenorrhyncha</taxon>
        <taxon>Fulgoroidea</taxon>
        <taxon>Delphacidae</taxon>
        <taxon>Criomorphinae</taxon>
        <taxon>Laodelphax</taxon>
    </lineage>
</organism>
<evidence type="ECO:0000259" key="11">
    <source>
        <dbReference type="PROSITE" id="PS50215"/>
    </source>
</evidence>
<dbReference type="Gene3D" id="3.40.1620.60">
    <property type="match status" value="1"/>
</dbReference>
<dbReference type="AlphaFoldDB" id="A0A482XF52"/>
<dbReference type="GO" id="GO:0046872">
    <property type="term" value="F:metal ion binding"/>
    <property type="evidence" value="ECO:0007669"/>
    <property type="project" value="UniProtKB-KW"/>
</dbReference>
<dbReference type="EMBL" id="QKKF02010319">
    <property type="protein sequence ID" value="RZF44665.1"/>
    <property type="molecule type" value="Genomic_DNA"/>
</dbReference>
<evidence type="ECO:0000256" key="4">
    <source>
        <dbReference type="ARBA" id="ARBA00022723"/>
    </source>
</evidence>
<dbReference type="GO" id="GO:0006508">
    <property type="term" value="P:proteolysis"/>
    <property type="evidence" value="ECO:0007669"/>
    <property type="project" value="UniProtKB-KW"/>
</dbReference>
<dbReference type="GO" id="GO:0031012">
    <property type="term" value="C:extracellular matrix"/>
    <property type="evidence" value="ECO:0007669"/>
    <property type="project" value="TreeGrafter"/>
</dbReference>
<reference evidence="12 13" key="1">
    <citation type="journal article" date="2017" name="Gigascience">
        <title>Genome sequence of the small brown planthopper, Laodelphax striatellus.</title>
        <authorList>
            <person name="Zhu J."/>
            <person name="Jiang F."/>
            <person name="Wang X."/>
            <person name="Yang P."/>
            <person name="Bao Y."/>
            <person name="Zhao W."/>
            <person name="Wang W."/>
            <person name="Lu H."/>
            <person name="Wang Q."/>
            <person name="Cui N."/>
            <person name="Li J."/>
            <person name="Chen X."/>
            <person name="Luo L."/>
            <person name="Yu J."/>
            <person name="Kang L."/>
            <person name="Cui F."/>
        </authorList>
    </citation>
    <scope>NUCLEOTIDE SEQUENCE [LARGE SCALE GENOMIC DNA]</scope>
    <source>
        <strain evidence="12">Lst14</strain>
    </source>
</reference>
<evidence type="ECO:0000256" key="3">
    <source>
        <dbReference type="ARBA" id="ARBA00022670"/>
    </source>
</evidence>
<dbReference type="InterPro" id="IPR001590">
    <property type="entry name" value="Peptidase_M12B"/>
</dbReference>
<dbReference type="PANTHER" id="PTHR13723">
    <property type="entry name" value="ADAMTS A DISINTEGRIN AND METALLOPROTEASE WITH THROMBOSPONDIN MOTIFS PROTEASE"/>
    <property type="match status" value="1"/>
</dbReference>
<evidence type="ECO:0000313" key="13">
    <source>
        <dbReference type="Proteomes" id="UP000291343"/>
    </source>
</evidence>
<feature type="binding site" evidence="10">
    <location>
        <position position="342"/>
    </location>
    <ligand>
        <name>Zn(2+)</name>
        <dbReference type="ChEBI" id="CHEBI:29105"/>
        <note>catalytic</note>
    </ligand>
</feature>
<evidence type="ECO:0000256" key="7">
    <source>
        <dbReference type="ARBA" id="ARBA00023049"/>
    </source>
</evidence>
<evidence type="ECO:0000313" key="12">
    <source>
        <dbReference type="EMBL" id="RZF44665.1"/>
    </source>
</evidence>
<dbReference type="SUPFAM" id="SSF55486">
    <property type="entry name" value="Metalloproteases ('zincins'), catalytic domain"/>
    <property type="match status" value="1"/>
</dbReference>
<gene>
    <name evidence="12" type="ORF">LSTR_LSTR000617</name>
</gene>
<feature type="active site" evidence="10">
    <location>
        <position position="339"/>
    </location>
</feature>
<accession>A0A482XF52</accession>
<evidence type="ECO:0000256" key="1">
    <source>
        <dbReference type="ARBA" id="ARBA00004613"/>
    </source>
</evidence>
<protein>
    <recommendedName>
        <fullName evidence="11">Peptidase M12B domain-containing protein</fullName>
    </recommendedName>
</protein>
<evidence type="ECO:0000256" key="5">
    <source>
        <dbReference type="ARBA" id="ARBA00022801"/>
    </source>
</evidence>
<keyword evidence="7" id="KW-0482">Metalloprotease</keyword>
<dbReference type="Proteomes" id="UP000291343">
    <property type="component" value="Unassembled WGS sequence"/>
</dbReference>
<keyword evidence="4 10" id="KW-0479">Metal-binding</keyword>
<name>A0A482XF52_LAOST</name>
<dbReference type="SUPFAM" id="SSF82895">
    <property type="entry name" value="TSP-1 type 1 repeat"/>
    <property type="match status" value="1"/>
</dbReference>
<feature type="domain" description="Peptidase M12B" evidence="11">
    <location>
        <begin position="171"/>
        <end position="385"/>
    </location>
</feature>
<keyword evidence="8" id="KW-1015">Disulfide bond</keyword>
<dbReference type="InterPro" id="IPR024079">
    <property type="entry name" value="MetalloPept_cat_dom_sf"/>
</dbReference>
<evidence type="ECO:0000256" key="2">
    <source>
        <dbReference type="ARBA" id="ARBA00022525"/>
    </source>
</evidence>
<keyword evidence="6 10" id="KW-0862">Zinc</keyword>
<evidence type="ECO:0000256" key="9">
    <source>
        <dbReference type="ARBA" id="ARBA00023180"/>
    </source>
</evidence>
<dbReference type="PROSITE" id="PS50215">
    <property type="entry name" value="ADAM_MEPRO"/>
    <property type="match status" value="1"/>
</dbReference>
<dbReference type="GO" id="GO:0004222">
    <property type="term" value="F:metalloendopeptidase activity"/>
    <property type="evidence" value="ECO:0007669"/>
    <property type="project" value="InterPro"/>
</dbReference>
<comment type="caution">
    <text evidence="12">The sequence shown here is derived from an EMBL/GenBank/DDBJ whole genome shotgun (WGS) entry which is preliminary data.</text>
</comment>
<keyword evidence="9" id="KW-0325">Glycoprotein</keyword>
<evidence type="ECO:0000256" key="8">
    <source>
        <dbReference type="ARBA" id="ARBA00023157"/>
    </source>
</evidence>
<dbReference type="Gene3D" id="2.20.100.10">
    <property type="entry name" value="Thrombospondin type-1 (TSP1) repeat"/>
    <property type="match status" value="1"/>
</dbReference>
<dbReference type="Gene3D" id="3.40.390.10">
    <property type="entry name" value="Collagenase (Catalytic Domain)"/>
    <property type="match status" value="1"/>
</dbReference>
<dbReference type="InterPro" id="IPR036383">
    <property type="entry name" value="TSP1_rpt_sf"/>
</dbReference>
<proteinExistence type="predicted"/>
<evidence type="ECO:0000256" key="6">
    <source>
        <dbReference type="ARBA" id="ARBA00022833"/>
    </source>
</evidence>